<sequence>MRNPLSRPVLLVGAAIATLGLAPLASAQDEKLADLLAESPKAATAKAEAPDPEAGERARLNSEQAAAAQAQLDANAASQQAYDAAVRERAEIIQAQEAAAAKAAADHQAAMARWEETVKACKRGDRARCEAGQ</sequence>
<evidence type="ECO:0000256" key="1">
    <source>
        <dbReference type="SAM" id="MobiDB-lite"/>
    </source>
</evidence>
<comment type="caution">
    <text evidence="3">The sequence shown here is derived from an EMBL/GenBank/DDBJ whole genome shotgun (WGS) entry which is preliminary data.</text>
</comment>
<dbReference type="Proteomes" id="UP000016568">
    <property type="component" value="Unassembled WGS sequence"/>
</dbReference>
<evidence type="ECO:0000313" key="4">
    <source>
        <dbReference type="Proteomes" id="UP000016568"/>
    </source>
</evidence>
<dbReference type="AlphaFoldDB" id="U2ZSP0"/>
<dbReference type="EMBL" id="BASZ01000002">
    <property type="protein sequence ID" value="GAD48364.1"/>
    <property type="molecule type" value="Genomic_DNA"/>
</dbReference>
<feature type="region of interest" description="Disordered" evidence="1">
    <location>
        <begin position="40"/>
        <end position="78"/>
    </location>
</feature>
<protein>
    <submittedName>
        <fullName evidence="3">Uncharacterized protein</fullName>
    </submittedName>
</protein>
<gene>
    <name evidence="3" type="ORF">NT2_02_04470</name>
</gene>
<organism evidence="3 4">
    <name type="scientific">Caenibius tardaugens NBRC 16725</name>
    <dbReference type="NCBI Taxonomy" id="1219035"/>
    <lineage>
        <taxon>Bacteria</taxon>
        <taxon>Pseudomonadati</taxon>
        <taxon>Pseudomonadota</taxon>
        <taxon>Alphaproteobacteria</taxon>
        <taxon>Sphingomonadales</taxon>
        <taxon>Erythrobacteraceae</taxon>
        <taxon>Caenibius</taxon>
    </lineage>
</organism>
<accession>U2ZSP0</accession>
<proteinExistence type="predicted"/>
<name>U2ZSP0_9SPHN</name>
<keyword evidence="4" id="KW-1185">Reference proteome</keyword>
<feature type="compositionally biased region" description="Low complexity" evidence="1">
    <location>
        <begin position="64"/>
        <end position="78"/>
    </location>
</feature>
<feature type="chain" id="PRO_5019445980" evidence="2">
    <location>
        <begin position="28"/>
        <end position="133"/>
    </location>
</feature>
<evidence type="ECO:0000313" key="3">
    <source>
        <dbReference type="EMBL" id="GAD48364.1"/>
    </source>
</evidence>
<evidence type="ECO:0000256" key="2">
    <source>
        <dbReference type="SAM" id="SignalP"/>
    </source>
</evidence>
<feature type="signal peptide" evidence="2">
    <location>
        <begin position="1"/>
        <end position="27"/>
    </location>
</feature>
<dbReference type="KEGG" id="ntd:EGO55_01780"/>
<keyword evidence="2" id="KW-0732">Signal</keyword>
<reference evidence="3 4" key="1">
    <citation type="submission" date="2013-09" db="EMBL/GenBank/DDBJ databases">
        <title>Whole genome shotgun sequence of Novosphingobium tardaugens NBRC 16725.</title>
        <authorList>
            <person name="Isaki S."/>
            <person name="Hosoyama A."/>
            <person name="Tsuchikane K."/>
            <person name="Katsumata H."/>
            <person name="Ando Y."/>
            <person name="Yamazaki S."/>
            <person name="Fujita N."/>
        </authorList>
    </citation>
    <scope>NUCLEOTIDE SEQUENCE [LARGE SCALE GENOMIC DNA]</scope>
    <source>
        <strain evidence="3 4">NBRC 16725</strain>
    </source>
</reference>
<dbReference type="RefSeq" id="WP_021689271.1">
    <property type="nucleotide sequence ID" value="NZ_BASZ01000002.1"/>
</dbReference>